<keyword evidence="4" id="KW-0472">Membrane</keyword>
<dbReference type="CDD" id="cd12913">
    <property type="entry name" value="PDC1_MCP_like"/>
    <property type="match status" value="1"/>
</dbReference>
<evidence type="ECO:0000259" key="6">
    <source>
        <dbReference type="PROSITE" id="PS50885"/>
    </source>
</evidence>
<evidence type="ECO:0000256" key="3">
    <source>
        <dbReference type="PROSITE-ProRule" id="PRU00284"/>
    </source>
</evidence>
<dbReference type="SUPFAM" id="SSF58104">
    <property type="entry name" value="Methyl-accepting chemotaxis protein (MCP) signaling domain"/>
    <property type="match status" value="1"/>
</dbReference>
<dbReference type="SMART" id="SM00283">
    <property type="entry name" value="MA"/>
    <property type="match status" value="1"/>
</dbReference>
<reference evidence="8" key="1">
    <citation type="submission" date="2019-08" db="EMBL/GenBank/DDBJ databases">
        <title>Complete Genome Sequence of the Polysaccharide-Degrading Rumen Bacterium Pseudobutyrivibrio xylanivorans MA3014.</title>
        <authorList>
            <person name="Palevich N."/>
            <person name="Maclean P.H."/>
            <person name="Kelly W.J."/>
            <person name="Leahy S.C."/>
            <person name="Rakonjac J."/>
            <person name="Attwood G.T."/>
        </authorList>
    </citation>
    <scope>NUCLEOTIDE SEQUENCE [LARGE SCALE GENOMIC DNA]</scope>
    <source>
        <strain evidence="8">MA3014</strain>
    </source>
</reference>
<dbReference type="Gene3D" id="3.30.450.20">
    <property type="entry name" value="PAS domain"/>
    <property type="match status" value="2"/>
</dbReference>
<dbReference type="OrthoDB" id="9760371at2"/>
<evidence type="ECO:0000256" key="2">
    <source>
        <dbReference type="ARBA" id="ARBA00029447"/>
    </source>
</evidence>
<dbReference type="CDD" id="cd12912">
    <property type="entry name" value="PDC2_MCP_like"/>
    <property type="match status" value="1"/>
</dbReference>
<gene>
    <name evidence="7" type="ORF">FXF36_08245</name>
</gene>
<sequence length="685" mass="74243">MSFRKIGTKMLVMILPVLILAQLVLTTISAISSHNLVNEKTQDAMSAELRANINQVEGNLRDVQILANAIAISVANSYTYTQWDAYQKMLEDMIATNDIVLGSGIWFEPYVYDPEQQYYGPYVYKDGNSNVTTWEYSNAEYDYFNQEYYTNAMASDSAVITDPYYDPSSGKVMSSCSAPIVASGKKIGCITVDIELTAITELIGNVKVGESGVGILTAADGMLIAGHDEQMVQNGDSILNDANASFAAMGQEVISNETGLATYMDGKTEYKVYYDTIAETGWKFMISIEAYELMRPIYKLINILIAVCIFAIAIAILFIVLAIGGVAKTIKRVQSFATELASGDFTIDSLSVNGRDELAVMSTSLNEMYGNNKGVIQSIADYSVDINDSSSKLKSAAQDLKIEFDKIVDIMTSVNSDMMNSSAATEELSASVDQVAESADSLNVEAKSSLDLATDIKKRADDIGKNSQEAFDKSQTLQTNFQNKLEDSIAQSKVVENIGEMASVIADIADQITLLSLNASIEAARAGEQGKGFAVVATEIGKLAGQTSDSVEKIQETISAIQEAFEGLATNAKSLLDYVSGTVTPDYKKFVSVAERYGQDARSFEETSEKLSVMTDSIQNIMSEVRLALQNIAEATQNTAANSGMVMDSVENLSETVGEINDMSDKQNDISANLSEVVSKFKLNS</sequence>
<dbReference type="PROSITE" id="PS50885">
    <property type="entry name" value="HAMP"/>
    <property type="match status" value="1"/>
</dbReference>
<keyword evidence="4" id="KW-0812">Transmembrane</keyword>
<dbReference type="PROSITE" id="PS50111">
    <property type="entry name" value="CHEMOTAXIS_TRANSDUC_2"/>
    <property type="match status" value="1"/>
</dbReference>
<evidence type="ECO:0000313" key="8">
    <source>
        <dbReference type="Proteomes" id="UP000327030"/>
    </source>
</evidence>
<evidence type="ECO:0000256" key="1">
    <source>
        <dbReference type="ARBA" id="ARBA00023224"/>
    </source>
</evidence>
<dbReference type="InterPro" id="IPR004089">
    <property type="entry name" value="MCPsignal_dom"/>
</dbReference>
<evidence type="ECO:0000256" key="4">
    <source>
        <dbReference type="SAM" id="Phobius"/>
    </source>
</evidence>
<feature type="domain" description="HAMP" evidence="6">
    <location>
        <begin position="324"/>
        <end position="377"/>
    </location>
</feature>
<dbReference type="Proteomes" id="UP000327030">
    <property type="component" value="Chromosome 1"/>
</dbReference>
<dbReference type="Pfam" id="PF00015">
    <property type="entry name" value="MCPsignal"/>
    <property type="match status" value="1"/>
</dbReference>
<dbReference type="EMBL" id="CP043028">
    <property type="protein sequence ID" value="QFJ54844.1"/>
    <property type="molecule type" value="Genomic_DNA"/>
</dbReference>
<dbReference type="RefSeq" id="WP_151623303.1">
    <property type="nucleotide sequence ID" value="NZ_CP043028.1"/>
</dbReference>
<evidence type="ECO:0000259" key="5">
    <source>
        <dbReference type="PROSITE" id="PS50111"/>
    </source>
</evidence>
<proteinExistence type="inferred from homology"/>
<protein>
    <submittedName>
        <fullName evidence="7">Methyl-accepting chemotaxis protein</fullName>
    </submittedName>
</protein>
<feature type="transmembrane region" description="Helical" evidence="4">
    <location>
        <begin position="303"/>
        <end position="327"/>
    </location>
</feature>
<dbReference type="PANTHER" id="PTHR32089">
    <property type="entry name" value="METHYL-ACCEPTING CHEMOTAXIS PROTEIN MCPB"/>
    <property type="match status" value="1"/>
</dbReference>
<dbReference type="InterPro" id="IPR003660">
    <property type="entry name" value="HAMP_dom"/>
</dbReference>
<keyword evidence="1 3" id="KW-0807">Transducer</keyword>
<dbReference type="AlphaFoldDB" id="A0A5P6VUE5"/>
<dbReference type="Gene3D" id="1.10.287.950">
    <property type="entry name" value="Methyl-accepting chemotaxis protein"/>
    <property type="match status" value="1"/>
</dbReference>
<keyword evidence="4" id="KW-1133">Transmembrane helix</keyword>
<name>A0A5P6VUE5_PSEXY</name>
<dbReference type="SUPFAM" id="SSF103190">
    <property type="entry name" value="Sensory domain-like"/>
    <property type="match status" value="1"/>
</dbReference>
<dbReference type="InterPro" id="IPR029151">
    <property type="entry name" value="Sensor-like_sf"/>
</dbReference>
<feature type="domain" description="Methyl-accepting transducer" evidence="5">
    <location>
        <begin position="396"/>
        <end position="654"/>
    </location>
</feature>
<comment type="similarity">
    <text evidence="2">Belongs to the methyl-accepting chemotaxis (MCP) protein family.</text>
</comment>
<dbReference type="KEGG" id="pxv:FXF36_08245"/>
<organism evidence="7 8">
    <name type="scientific">Pseudobutyrivibrio xylanivorans</name>
    <dbReference type="NCBI Taxonomy" id="185007"/>
    <lineage>
        <taxon>Bacteria</taxon>
        <taxon>Bacillati</taxon>
        <taxon>Bacillota</taxon>
        <taxon>Clostridia</taxon>
        <taxon>Lachnospirales</taxon>
        <taxon>Lachnospiraceae</taxon>
        <taxon>Pseudobutyrivibrio</taxon>
    </lineage>
</organism>
<evidence type="ECO:0000313" key="7">
    <source>
        <dbReference type="EMBL" id="QFJ54844.1"/>
    </source>
</evidence>
<dbReference type="GO" id="GO:0007165">
    <property type="term" value="P:signal transduction"/>
    <property type="evidence" value="ECO:0007669"/>
    <property type="project" value="UniProtKB-KW"/>
</dbReference>
<dbReference type="PANTHER" id="PTHR32089:SF112">
    <property type="entry name" value="LYSOZYME-LIKE PROTEIN-RELATED"/>
    <property type="match status" value="1"/>
</dbReference>
<dbReference type="GO" id="GO:0016020">
    <property type="term" value="C:membrane"/>
    <property type="evidence" value="ECO:0007669"/>
    <property type="project" value="InterPro"/>
</dbReference>
<dbReference type="Pfam" id="PF22673">
    <property type="entry name" value="MCP-like_PDC_1"/>
    <property type="match status" value="1"/>
</dbReference>
<dbReference type="CDD" id="cd06225">
    <property type="entry name" value="HAMP"/>
    <property type="match status" value="1"/>
</dbReference>
<accession>A0A5P6VUE5</accession>